<evidence type="ECO:0000313" key="3">
    <source>
        <dbReference type="Proteomes" id="UP000244336"/>
    </source>
</evidence>
<proteinExistence type="predicted"/>
<feature type="compositionally biased region" description="Low complexity" evidence="1">
    <location>
        <begin position="99"/>
        <end position="108"/>
    </location>
</feature>
<evidence type="ECO:0000256" key="1">
    <source>
        <dbReference type="SAM" id="MobiDB-lite"/>
    </source>
</evidence>
<keyword evidence="3" id="KW-1185">Reference proteome</keyword>
<sequence>MKRSHYIETIPSPLFSARPDSTIPSFHRPLPYFVSSLPFPASTLPESGARRSGAQRPASRLRARASLVQSPARAARTRNTAPPTPQQHPPPPPHHPRRTAVPPAVASAAPGAPVLTHRFVLLGSQGKNIYGCPTPGPQIRRNLEAFRRGMPPRRPTWYGRVPNPTAGGRTAPRLVRVAV</sequence>
<feature type="region of interest" description="Disordered" evidence="1">
    <location>
        <begin position="1"/>
        <end position="21"/>
    </location>
</feature>
<organism evidence="2 3">
    <name type="scientific">Panicum hallii var. hallii</name>
    <dbReference type="NCBI Taxonomy" id="1504633"/>
    <lineage>
        <taxon>Eukaryota</taxon>
        <taxon>Viridiplantae</taxon>
        <taxon>Streptophyta</taxon>
        <taxon>Embryophyta</taxon>
        <taxon>Tracheophyta</taxon>
        <taxon>Spermatophyta</taxon>
        <taxon>Magnoliopsida</taxon>
        <taxon>Liliopsida</taxon>
        <taxon>Poales</taxon>
        <taxon>Poaceae</taxon>
        <taxon>PACMAD clade</taxon>
        <taxon>Panicoideae</taxon>
        <taxon>Panicodae</taxon>
        <taxon>Paniceae</taxon>
        <taxon>Panicinae</taxon>
        <taxon>Panicum</taxon>
        <taxon>Panicum sect. Panicum</taxon>
    </lineage>
</organism>
<gene>
    <name evidence="2" type="ORF">GQ55_1G306300</name>
</gene>
<accession>A0A2T7F972</accession>
<dbReference type="Gramene" id="PUZ76630">
    <property type="protein sequence ID" value="PUZ76630"/>
    <property type="gene ID" value="GQ55_1G306300"/>
</dbReference>
<evidence type="ECO:0000313" key="2">
    <source>
        <dbReference type="EMBL" id="PUZ76630.1"/>
    </source>
</evidence>
<reference evidence="2 3" key="1">
    <citation type="submission" date="2018-04" db="EMBL/GenBank/DDBJ databases">
        <title>WGS assembly of Panicum hallii var. hallii HAL2.</title>
        <authorList>
            <person name="Lovell J."/>
            <person name="Jenkins J."/>
            <person name="Lowry D."/>
            <person name="Mamidi S."/>
            <person name="Sreedasyam A."/>
            <person name="Weng X."/>
            <person name="Barry K."/>
            <person name="Bonette J."/>
            <person name="Campitelli B."/>
            <person name="Daum C."/>
            <person name="Gordon S."/>
            <person name="Gould B."/>
            <person name="Lipzen A."/>
            <person name="MacQueen A."/>
            <person name="Palacio-Mejia J."/>
            <person name="Plott C."/>
            <person name="Shakirov E."/>
            <person name="Shu S."/>
            <person name="Yoshinaga Y."/>
            <person name="Zane M."/>
            <person name="Rokhsar D."/>
            <person name="Grimwood J."/>
            <person name="Schmutz J."/>
            <person name="Juenger T."/>
        </authorList>
    </citation>
    <scope>NUCLEOTIDE SEQUENCE [LARGE SCALE GENOMIC DNA]</scope>
    <source>
        <strain evidence="3">cv. HAL2</strain>
    </source>
</reference>
<feature type="region of interest" description="Disordered" evidence="1">
    <location>
        <begin position="150"/>
        <end position="169"/>
    </location>
</feature>
<feature type="compositionally biased region" description="Pro residues" evidence="1">
    <location>
        <begin position="82"/>
        <end position="93"/>
    </location>
</feature>
<feature type="compositionally biased region" description="Low complexity" evidence="1">
    <location>
        <begin position="58"/>
        <end position="81"/>
    </location>
</feature>
<dbReference type="EMBL" id="CM009749">
    <property type="protein sequence ID" value="PUZ76630.1"/>
    <property type="molecule type" value="Genomic_DNA"/>
</dbReference>
<name>A0A2T7F972_9POAL</name>
<dbReference type="AlphaFoldDB" id="A0A2T7F972"/>
<dbReference type="Proteomes" id="UP000244336">
    <property type="component" value="Chromosome 1"/>
</dbReference>
<feature type="region of interest" description="Disordered" evidence="1">
    <location>
        <begin position="41"/>
        <end position="108"/>
    </location>
</feature>
<protein>
    <submittedName>
        <fullName evidence="2">Uncharacterized protein</fullName>
    </submittedName>
</protein>